<dbReference type="EC" id="2.7.7.-" evidence="4"/>
<evidence type="ECO:0000259" key="2">
    <source>
        <dbReference type="PROSITE" id="PS50879"/>
    </source>
</evidence>
<feature type="region of interest" description="Disordered" evidence="1">
    <location>
        <begin position="489"/>
        <end position="510"/>
    </location>
</feature>
<evidence type="ECO:0000256" key="1">
    <source>
        <dbReference type="SAM" id="MobiDB-lite"/>
    </source>
</evidence>
<dbReference type="Pfam" id="PF00078">
    <property type="entry name" value="RVT_1"/>
    <property type="match status" value="1"/>
</dbReference>
<dbReference type="InterPro" id="IPR005162">
    <property type="entry name" value="Retrotrans_gag_dom"/>
</dbReference>
<dbReference type="CDD" id="cd09274">
    <property type="entry name" value="RNase_HI_RT_Ty3"/>
    <property type="match status" value="1"/>
</dbReference>
<keyword evidence="5" id="KW-1185">Reference proteome</keyword>
<dbReference type="GO" id="GO:0016779">
    <property type="term" value="F:nucleotidyltransferase activity"/>
    <property type="evidence" value="ECO:0007669"/>
    <property type="project" value="UniProtKB-KW"/>
</dbReference>
<dbReference type="Pfam" id="PF17919">
    <property type="entry name" value="RT_RNaseH_2"/>
    <property type="match status" value="1"/>
</dbReference>
<dbReference type="Gene3D" id="1.10.340.70">
    <property type="match status" value="1"/>
</dbReference>
<reference evidence="4" key="1">
    <citation type="journal article" date="2017" name="Nature">
        <title>The sunflower genome provides insights into oil metabolism, flowering and Asterid evolution.</title>
        <authorList>
            <person name="Badouin H."/>
            <person name="Gouzy J."/>
            <person name="Grassa C.J."/>
            <person name="Murat F."/>
            <person name="Staton S.E."/>
            <person name="Cottret L."/>
            <person name="Lelandais-Briere C."/>
            <person name="Owens G.L."/>
            <person name="Carrere S."/>
            <person name="Mayjonade B."/>
            <person name="Legrand L."/>
            <person name="Gill N."/>
            <person name="Kane N.C."/>
            <person name="Bowers J.E."/>
            <person name="Hubner S."/>
            <person name="Bellec A."/>
            <person name="Berard A."/>
            <person name="Berges H."/>
            <person name="Blanchet N."/>
            <person name="Boniface M.C."/>
            <person name="Brunel D."/>
            <person name="Catrice O."/>
            <person name="Chaidir N."/>
            <person name="Claudel C."/>
            <person name="Donnadieu C."/>
            <person name="Faraut T."/>
            <person name="Fievet G."/>
            <person name="Helmstetter N."/>
            <person name="King M."/>
            <person name="Knapp S.J."/>
            <person name="Lai Z."/>
            <person name="Le Paslier M.C."/>
            <person name="Lippi Y."/>
            <person name="Lorenzon L."/>
            <person name="Mandel J.R."/>
            <person name="Marage G."/>
            <person name="Marchand G."/>
            <person name="Marquand E."/>
            <person name="Bret-Mestries E."/>
            <person name="Morien E."/>
            <person name="Nambeesan S."/>
            <person name="Nguyen T."/>
            <person name="Pegot-Espagnet P."/>
            <person name="Pouilly N."/>
            <person name="Raftis F."/>
            <person name="Sallet E."/>
            <person name="Schiex T."/>
            <person name="Thomas J."/>
            <person name="Vandecasteele C."/>
            <person name="Vares D."/>
            <person name="Vear F."/>
            <person name="Vautrin S."/>
            <person name="Crespi M."/>
            <person name="Mangin B."/>
            <person name="Burke J.M."/>
            <person name="Salse J."/>
            <person name="Munos S."/>
            <person name="Vincourt P."/>
            <person name="Rieseberg L.H."/>
            <person name="Langlade N.B."/>
        </authorList>
    </citation>
    <scope>NUCLEOTIDE SEQUENCE</scope>
    <source>
        <tissue evidence="4">Leaves</tissue>
    </source>
</reference>
<keyword evidence="4" id="KW-0548">Nucleotidyltransferase</keyword>
<protein>
    <submittedName>
        <fullName evidence="4">Nucleotidyltransferase, Ribonuclease H</fullName>
        <ecNumber evidence="4">2.7.7.-</ecNumber>
        <ecNumber evidence="4">3.1.26.4</ecNumber>
    </submittedName>
</protein>
<dbReference type="CDD" id="cd09279">
    <property type="entry name" value="RNase_HI_like"/>
    <property type="match status" value="1"/>
</dbReference>
<dbReference type="InterPro" id="IPR002156">
    <property type="entry name" value="RNaseH_domain"/>
</dbReference>
<dbReference type="InterPro" id="IPR012337">
    <property type="entry name" value="RNaseH-like_sf"/>
</dbReference>
<dbReference type="PANTHER" id="PTHR48475">
    <property type="entry name" value="RIBONUCLEASE H"/>
    <property type="match status" value="1"/>
</dbReference>
<dbReference type="Pfam" id="PF00665">
    <property type="entry name" value="rve"/>
    <property type="match status" value="1"/>
</dbReference>
<dbReference type="InterPro" id="IPR043502">
    <property type="entry name" value="DNA/RNA_pol_sf"/>
</dbReference>
<dbReference type="InterPro" id="IPR036397">
    <property type="entry name" value="RNaseH_sf"/>
</dbReference>
<dbReference type="GO" id="GO:0003676">
    <property type="term" value="F:nucleic acid binding"/>
    <property type="evidence" value="ECO:0007669"/>
    <property type="project" value="InterPro"/>
</dbReference>
<dbReference type="PROSITE" id="PS50994">
    <property type="entry name" value="INTEGRASE"/>
    <property type="match status" value="1"/>
</dbReference>
<dbReference type="Proteomes" id="UP000215914">
    <property type="component" value="Unassembled WGS sequence"/>
</dbReference>
<reference evidence="4" key="2">
    <citation type="submission" date="2020-06" db="EMBL/GenBank/DDBJ databases">
        <title>Helianthus annuus Genome sequencing and assembly Release 2.</title>
        <authorList>
            <person name="Gouzy J."/>
            <person name="Langlade N."/>
            <person name="Munos S."/>
        </authorList>
    </citation>
    <scope>NUCLEOTIDE SEQUENCE</scope>
    <source>
        <tissue evidence="4">Leaves</tissue>
    </source>
</reference>
<keyword evidence="4" id="KW-0808">Transferase</keyword>
<accession>A0A9K3J624</accession>
<dbReference type="Pfam" id="PF13456">
    <property type="entry name" value="RVT_3"/>
    <property type="match status" value="1"/>
</dbReference>
<sequence length="1767" mass="198744">MAELPTVTSAGSFPRYSDIWEGNVNSTIAPAAAVASAASMGSASAPPAANVVGGSSITTLSVTAPVVTPLPHFDNTFLLRNADLLRQLQQQQQRDEMLQSLRTNLFTNSYSGGNPVSVGPFASGSLVSSMIPTSISHVAQFSSIASAPMNNGLNDLFLQGSLGLNPQDQELFMPYHPTSMTSQSKFTLRIVNAPLPAKLKMPPTLKFYDGTSDPDDHMFAFAGAAKVEQWPMPAWCLMFAQTLTGSARVWFDGLPEGSIDHFEDFRRIFLQNFCQQRRCKKDITEVHHIKRRDGESVEDFIDRFNRESMQISGAVDQLRVSGFCHGVRNNQLVEKLHEDLPKTMEILMERARAFVRGKSACGQPNEANARSSKARTTSWRRNASPPKDRSNNWSKNRGPYQKPDRSSFRTGNVRFNSFSELSKSPSEILSTENTRFPTPSKQRPTSDKHSKKYCEYHRDKGHTTDECWALKQEIEKAVRSGKLSHLVKEVKDGKKPATAVDNPNTEPGINMIRSAEPRGIKRSNQHMAAWMLQPMYFPPIDPEDARDGPITISAVVAGHMVRRIYVDGGSAFEIMYIQCFQQLNPQTKRKLIEVSTPLISFSGEVVRPIGQITLPTTFKDGSKSRTVPLTFLVVRTHSSHNIILGRPGLRALGAISSTIHGAIKFPTEAGVATICSESNSLVAEVRHTAETSSKKSEVPTELWAINPDFPEQQVAIGAQLPKRTKKLLWELLSNSIDVFAWKPSDMHGVPRSMAQHHLNVKDSVKPITQRKRHMAPDRARAIAKDVKSLLDAGIIREVRYQTWVSNPVMVRKKDNSWRMCIDFTDLNNACPKDCFPLPEIDEKIDSVATFRLKCFLDAYKGYHQIQMAVEDEDKTAFVTNEGVFCFTKMPFGLKNAGATYQRLMNKAFKDQIERNVEVYVDDIVIKSHDEAAMIKDILETFTRLRSINMKLNPKKCTFGVEEGKFLGVMVGSKGLRANPDKIDAVLTMKPPASVKEIQSLNGRLAALHRFLSKAADRSLPFMDVLRKSFRSEFKWTEEATRAFEELKKCLGTLPTLTVPEEDEVLTVYLAASLGAISAVLVAHRTGKQIPIYYVSRTLKDYETRYSNLEKLALALVHASRRLRRYFQAHPIEVRTDQKIQHVLRRPEVSGRMAKWAIELGAFNITFRTKGPLKGQVIADFLVEIPEEKGTEEEDKALEKPWSLYTDGASSAEGSGAGLILTDPDGTDVTYALRLEFKSSNNEAEYEALLAGLRLAQKVGAKNVIAHVDSLLVANQVNGEYEAREANMIEYLEQVKQTMAQFEACRVEHVPRSKNKKADALSKLASVSFSHLAKDVRVEVLAMPSIATQQVMQVETPPHNWMTPIINYLVHDVLPTDKSEARKIQINSLQYQMQEGGLYRKTFLGPLLKCLDPDQANYIIREIHYGICGIHAGPKMIVTKVKNAGYYWPGMHESAVKELQQCDECQKHAPISLRAKNEMIPVTAAWPFQKWGVDIVGPFPRSSGSAQYLLVAVDYFTKWVEARPFTVISGYNVTRFFWEQIVCRFGLPLYIISDNAKQFAENPFKRWCENLKINQVFSSVAHPQGNGQVEQINRRIVDGIKRRLGQEGKGWADELPNVLWAHRTLHKTSNGETPFSLTYGTEAVIPAEIGLPNQRHQNWEENERELRSNLDLLEERRNIAAIKEARYKKKIEKYYNARAKIYKFKVGDYVLRSNDASRMETPGKLTPKWEGPYRIKEASEKGSYVLERLDGSPVPRTWNGVHLKKCFM</sequence>
<proteinExistence type="predicted"/>
<dbReference type="Gene3D" id="3.30.70.270">
    <property type="match status" value="2"/>
</dbReference>
<organism evidence="4 5">
    <name type="scientific">Helianthus annuus</name>
    <name type="common">Common sunflower</name>
    <dbReference type="NCBI Taxonomy" id="4232"/>
    <lineage>
        <taxon>Eukaryota</taxon>
        <taxon>Viridiplantae</taxon>
        <taxon>Streptophyta</taxon>
        <taxon>Embryophyta</taxon>
        <taxon>Tracheophyta</taxon>
        <taxon>Spermatophyta</taxon>
        <taxon>Magnoliopsida</taxon>
        <taxon>eudicotyledons</taxon>
        <taxon>Gunneridae</taxon>
        <taxon>Pentapetalae</taxon>
        <taxon>asterids</taxon>
        <taxon>campanulids</taxon>
        <taxon>Asterales</taxon>
        <taxon>Asteraceae</taxon>
        <taxon>Asteroideae</taxon>
        <taxon>Heliantheae alliance</taxon>
        <taxon>Heliantheae</taxon>
        <taxon>Helianthus</taxon>
    </lineage>
</organism>
<name>A0A9K3J624_HELAN</name>
<dbReference type="SUPFAM" id="SSF56672">
    <property type="entry name" value="DNA/RNA polymerases"/>
    <property type="match status" value="1"/>
</dbReference>
<dbReference type="EMBL" id="MNCJ02000319">
    <property type="protein sequence ID" value="KAF5808585.1"/>
    <property type="molecule type" value="Genomic_DNA"/>
</dbReference>
<dbReference type="InterPro" id="IPR043128">
    <property type="entry name" value="Rev_trsase/Diguanyl_cyclase"/>
</dbReference>
<dbReference type="InterPro" id="IPR000477">
    <property type="entry name" value="RT_dom"/>
</dbReference>
<keyword evidence="4" id="KW-0378">Hydrolase</keyword>
<feature type="region of interest" description="Disordered" evidence="1">
    <location>
        <begin position="358"/>
        <end position="450"/>
    </location>
</feature>
<gene>
    <name evidence="4" type="ORF">HanXRQr2_Chr04g0147061</name>
</gene>
<dbReference type="PROSITE" id="PS50879">
    <property type="entry name" value="RNASE_H_1"/>
    <property type="match status" value="1"/>
</dbReference>
<feature type="compositionally biased region" description="Polar residues" evidence="1">
    <location>
        <begin position="365"/>
        <end position="381"/>
    </location>
</feature>
<dbReference type="SUPFAM" id="SSF53098">
    <property type="entry name" value="Ribonuclease H-like"/>
    <property type="match status" value="2"/>
</dbReference>
<dbReference type="Gramene" id="mRNA:HanXRQr2_Chr04g0147061">
    <property type="protein sequence ID" value="CDS:HanXRQr2_Chr04g0147061.1"/>
    <property type="gene ID" value="HanXRQr2_Chr04g0147061"/>
</dbReference>
<feature type="compositionally biased region" description="Polar residues" evidence="1">
    <location>
        <begin position="408"/>
        <end position="443"/>
    </location>
</feature>
<feature type="domain" description="RNase H type-1" evidence="2">
    <location>
        <begin position="1197"/>
        <end position="1326"/>
    </location>
</feature>
<dbReference type="Pfam" id="PF17921">
    <property type="entry name" value="Integrase_H2C2"/>
    <property type="match status" value="1"/>
</dbReference>
<dbReference type="InterPro" id="IPR041588">
    <property type="entry name" value="Integrase_H2C2"/>
</dbReference>
<evidence type="ECO:0000259" key="3">
    <source>
        <dbReference type="PROSITE" id="PS50994"/>
    </source>
</evidence>
<dbReference type="Gene3D" id="3.30.420.10">
    <property type="entry name" value="Ribonuclease H-like superfamily/Ribonuclease H"/>
    <property type="match status" value="2"/>
</dbReference>
<dbReference type="GO" id="GO:0004523">
    <property type="term" value="F:RNA-DNA hybrid ribonuclease activity"/>
    <property type="evidence" value="ECO:0007669"/>
    <property type="project" value="UniProtKB-EC"/>
</dbReference>
<feature type="domain" description="Integrase catalytic" evidence="3">
    <location>
        <begin position="1482"/>
        <end position="1641"/>
    </location>
</feature>
<dbReference type="EC" id="3.1.26.4" evidence="4"/>
<dbReference type="CDD" id="cd00303">
    <property type="entry name" value="retropepsin_like"/>
    <property type="match status" value="1"/>
</dbReference>
<comment type="caution">
    <text evidence="4">The sequence shown here is derived from an EMBL/GenBank/DDBJ whole genome shotgun (WGS) entry which is preliminary data.</text>
</comment>
<evidence type="ECO:0000313" key="5">
    <source>
        <dbReference type="Proteomes" id="UP000215914"/>
    </source>
</evidence>
<dbReference type="Pfam" id="PF03732">
    <property type="entry name" value="Retrotrans_gag"/>
    <property type="match status" value="1"/>
</dbReference>
<dbReference type="Gene3D" id="3.10.10.10">
    <property type="entry name" value="HIV Type 1 Reverse Transcriptase, subunit A, domain 1"/>
    <property type="match status" value="1"/>
</dbReference>
<dbReference type="InterPro" id="IPR001584">
    <property type="entry name" value="Integrase_cat-core"/>
</dbReference>
<dbReference type="CDD" id="cd01647">
    <property type="entry name" value="RT_LTR"/>
    <property type="match status" value="1"/>
</dbReference>
<dbReference type="GO" id="GO:0015074">
    <property type="term" value="P:DNA integration"/>
    <property type="evidence" value="ECO:0007669"/>
    <property type="project" value="InterPro"/>
</dbReference>
<dbReference type="InterPro" id="IPR041577">
    <property type="entry name" value="RT_RNaseH_2"/>
</dbReference>
<dbReference type="PANTHER" id="PTHR48475:SF2">
    <property type="entry name" value="RIBONUCLEASE H"/>
    <property type="match status" value="1"/>
</dbReference>
<evidence type="ECO:0000313" key="4">
    <source>
        <dbReference type="EMBL" id="KAF5808585.1"/>
    </source>
</evidence>